<evidence type="ECO:0000256" key="1">
    <source>
        <dbReference type="ARBA" id="ARBA00022729"/>
    </source>
</evidence>
<evidence type="ECO:0000256" key="2">
    <source>
        <dbReference type="SAM" id="MobiDB-lite"/>
    </source>
</evidence>
<protein>
    <submittedName>
        <fullName evidence="4">Uncharacterized protein</fullName>
    </submittedName>
</protein>
<name>A0A0B5BG06_9BACT</name>
<dbReference type="AlphaFoldDB" id="A0A0B5BG06"/>
<keyword evidence="3" id="KW-0812">Transmembrane</keyword>
<keyword evidence="5" id="KW-1185">Reference proteome</keyword>
<keyword evidence="1" id="KW-0732">Signal</keyword>
<feature type="transmembrane region" description="Helical" evidence="3">
    <location>
        <begin position="12"/>
        <end position="34"/>
    </location>
</feature>
<dbReference type="SUPFAM" id="SSF49464">
    <property type="entry name" value="Carboxypeptidase regulatory domain-like"/>
    <property type="match status" value="1"/>
</dbReference>
<dbReference type="SUPFAM" id="SSF48695">
    <property type="entry name" value="Multiheme cytochromes"/>
    <property type="match status" value="1"/>
</dbReference>
<gene>
    <name evidence="4" type="ORF">GPICK_12530</name>
</gene>
<feature type="region of interest" description="Disordered" evidence="2">
    <location>
        <begin position="586"/>
        <end position="610"/>
    </location>
</feature>
<dbReference type="Gene3D" id="2.60.40.1120">
    <property type="entry name" value="Carboxypeptidase-like, regulatory domain"/>
    <property type="match status" value="1"/>
</dbReference>
<dbReference type="InterPro" id="IPR008969">
    <property type="entry name" value="CarboxyPept-like_regulatory"/>
</dbReference>
<dbReference type="PANTHER" id="PTHR35038:SF8">
    <property type="entry name" value="C-TYPE POLYHEME CYTOCHROME OMCC"/>
    <property type="match status" value="1"/>
</dbReference>
<evidence type="ECO:0000313" key="5">
    <source>
        <dbReference type="Proteomes" id="UP000057609"/>
    </source>
</evidence>
<dbReference type="KEGG" id="gpi:GPICK_12530"/>
<dbReference type="OrthoDB" id="5401783at2"/>
<evidence type="ECO:0000256" key="3">
    <source>
        <dbReference type="SAM" id="Phobius"/>
    </source>
</evidence>
<dbReference type="EMBL" id="CP009788">
    <property type="protein sequence ID" value="AJE04074.1"/>
    <property type="molecule type" value="Genomic_DNA"/>
</dbReference>
<dbReference type="STRING" id="345632.GPICK_12530"/>
<keyword evidence="3" id="KW-0472">Membrane</keyword>
<dbReference type="HOGENOM" id="CLU_334582_0_0_7"/>
<proteinExistence type="predicted"/>
<accession>A0A0B5BG06</accession>
<dbReference type="PANTHER" id="PTHR35038">
    <property type="entry name" value="DISSIMILATORY SULFITE REDUCTASE SIRA"/>
    <property type="match status" value="1"/>
</dbReference>
<dbReference type="InterPro" id="IPR051829">
    <property type="entry name" value="Multiheme_Cytochr_ET"/>
</dbReference>
<dbReference type="Proteomes" id="UP000057609">
    <property type="component" value="Chromosome"/>
</dbReference>
<reference evidence="4 5" key="1">
    <citation type="journal article" date="2015" name="Genome Announc.">
        <title>Complete Genome of Geobacter pickeringii G13T, a Metal-Reducing Isolate from Sedimentary Kaolin Deposits.</title>
        <authorList>
            <person name="Badalamenti J.P."/>
            <person name="Bond D.R."/>
        </authorList>
    </citation>
    <scope>NUCLEOTIDE SEQUENCE [LARGE SCALE GENOMIC DNA]</scope>
    <source>
        <strain evidence="4 5">G13</strain>
    </source>
</reference>
<organism evidence="4 5">
    <name type="scientific">Geobacter pickeringii</name>
    <dbReference type="NCBI Taxonomy" id="345632"/>
    <lineage>
        <taxon>Bacteria</taxon>
        <taxon>Pseudomonadati</taxon>
        <taxon>Thermodesulfobacteriota</taxon>
        <taxon>Desulfuromonadia</taxon>
        <taxon>Geobacterales</taxon>
        <taxon>Geobacteraceae</taxon>
        <taxon>Geobacter</taxon>
    </lineage>
</organism>
<keyword evidence="3" id="KW-1133">Transmembrane helix</keyword>
<dbReference type="Pfam" id="PF13620">
    <property type="entry name" value="CarboxypepD_reg"/>
    <property type="match status" value="1"/>
</dbReference>
<sequence length="853" mass="91351">MDERWSPSLGKILLPAAIFIAALFLLCTGCTGPGSRHGSAGFLRPVTVVRACVAGRVTDAVTGRGVAGVALEVEPAGGVHPVTNQDGSYYAEFPDGTYRMRFARQGYRPAEFTVPLTLGETVARDVMLEPTAPVIVDAGRTVTDATPGSTVTLRATVTMRDGSTLKGIRWAMQVEEGGVAGRLSGTDGPVVRVTLPPLAAYKETLLYHLGQEGRLLDRWMVMGLVPSDLRRAGRLAFSVTAETTSGNYTDNVDIIADLRPLAAPGPGLRNVAIGAPLLLNGREQATYAWTLTPPDGSQATLRDAATRTPSFTPDMKGTYTVSEGGVPRLMIVAGRWMGVVGARDEELRPRWVGREGCLCHYNDALTPRFNAWRKSGHAEIFQQCLNTVFRYEERCFTCHTVGFGGTPSGAGISAVPAYEAFLKEPLIWDHGKSPPLVTPKLGNYDYLLDYYPDVARRANVQCENCHGPNNSAAHKTMKKSGAPERIAHHAEVCGVCHDESIEPSYRQWLASNHANYHLAAETVAPERGGRPAGECGRCHTAQGFLAWLDRGERAAPLGANTPFLTPEKVDPVTCIVCHDPHDAGNSFRSGTDKVPIRAPDATRMQPPALRDAPGGRGALCIICHSTDDAIGANTALPPGFGTPPHAPQGDVTRGINAFFVERGKPGSHARIEDGCIWCHVKPVPKAGQGYPRGGVSHSFKTAPRECSRCHRELDGEELLAALETDTEKLREEVEGAILAEIGRAGNVTMGNAGREGSDISLARNGIASLQLVGLRQEMGAEVADPSGGKYAVPLSRIRPGGMPLAATGTGQTALKAAWNYFLLKNDGSRGAHNPAFVREVLAATLTRLREREK</sequence>
<dbReference type="InterPro" id="IPR036280">
    <property type="entry name" value="Multihaem_cyt_sf"/>
</dbReference>
<dbReference type="Gene3D" id="1.10.1130.10">
    <property type="entry name" value="Flavocytochrome C3, Chain A"/>
    <property type="match status" value="2"/>
</dbReference>
<evidence type="ECO:0000313" key="4">
    <source>
        <dbReference type="EMBL" id="AJE04074.1"/>
    </source>
</evidence>
<dbReference type="RefSeq" id="WP_039743735.1">
    <property type="nucleotide sequence ID" value="NZ_CP009788.1"/>
</dbReference>